<gene>
    <name evidence="4" type="ORF">HICCMSTLAB_LOCUS3406</name>
</gene>
<dbReference type="PROSITE" id="PS50297">
    <property type="entry name" value="ANK_REP_REGION"/>
    <property type="match status" value="2"/>
</dbReference>
<dbReference type="PANTHER" id="PTHR24134:SF9">
    <property type="entry name" value="ANKYRIN REPEAT AND SOCS BOX PROTEIN 8"/>
    <property type="match status" value="1"/>
</dbReference>
<protein>
    <submittedName>
        <fullName evidence="4">Similar to Zdhhc13: Palmitoyltransferase ZDHHC13 (Mus musculus)</fullName>
    </submittedName>
</protein>
<dbReference type="OrthoDB" id="5806726at2759"/>
<proteinExistence type="predicted"/>
<dbReference type="SUPFAM" id="SSF48403">
    <property type="entry name" value="Ankyrin repeat"/>
    <property type="match status" value="1"/>
</dbReference>
<evidence type="ECO:0000256" key="3">
    <source>
        <dbReference type="PROSITE-ProRule" id="PRU00023"/>
    </source>
</evidence>
<evidence type="ECO:0000313" key="5">
    <source>
        <dbReference type="Proteomes" id="UP000786811"/>
    </source>
</evidence>
<accession>A0A8J2H8E5</accession>
<evidence type="ECO:0000313" key="4">
    <source>
        <dbReference type="EMBL" id="CAG5081899.1"/>
    </source>
</evidence>
<dbReference type="InterPro" id="IPR002110">
    <property type="entry name" value="Ankyrin_rpt"/>
</dbReference>
<dbReference type="PANTHER" id="PTHR24134">
    <property type="entry name" value="ANKYRIN REPEAT-CONTAINING PROTEIN DDB_G0279043"/>
    <property type="match status" value="1"/>
</dbReference>
<feature type="repeat" description="ANK" evidence="3">
    <location>
        <begin position="188"/>
        <end position="220"/>
    </location>
</feature>
<feature type="repeat" description="ANK" evidence="3">
    <location>
        <begin position="151"/>
        <end position="179"/>
    </location>
</feature>
<dbReference type="SMART" id="SM00248">
    <property type="entry name" value="ANK"/>
    <property type="match status" value="5"/>
</dbReference>
<organism evidence="4 5">
    <name type="scientific">Cotesia congregata</name>
    <name type="common">Parasitoid wasp</name>
    <name type="synonym">Apanteles congregatus</name>
    <dbReference type="NCBI Taxonomy" id="51543"/>
    <lineage>
        <taxon>Eukaryota</taxon>
        <taxon>Metazoa</taxon>
        <taxon>Ecdysozoa</taxon>
        <taxon>Arthropoda</taxon>
        <taxon>Hexapoda</taxon>
        <taxon>Insecta</taxon>
        <taxon>Pterygota</taxon>
        <taxon>Neoptera</taxon>
        <taxon>Endopterygota</taxon>
        <taxon>Hymenoptera</taxon>
        <taxon>Apocrita</taxon>
        <taxon>Ichneumonoidea</taxon>
        <taxon>Braconidae</taxon>
        <taxon>Microgastrinae</taxon>
        <taxon>Cotesia</taxon>
    </lineage>
</organism>
<dbReference type="AlphaFoldDB" id="A0A8J2H8E5"/>
<dbReference type="InterPro" id="IPR036770">
    <property type="entry name" value="Ankyrin_rpt-contain_sf"/>
</dbReference>
<keyword evidence="5" id="KW-1185">Reference proteome</keyword>
<dbReference type="Gene3D" id="1.25.40.20">
    <property type="entry name" value="Ankyrin repeat-containing domain"/>
    <property type="match status" value="1"/>
</dbReference>
<dbReference type="Proteomes" id="UP000786811">
    <property type="component" value="Unassembled WGS sequence"/>
</dbReference>
<sequence length="421" mass="47859">MNNTREEIKTFKIFRQSNYEQVREKIMSKEFSVNTVVKIYEKDRTKISRSRFLPLTRDGGFFFEYSILHLAVYLDDDNFVDFLLENNADTKLVTIDSAPVILSAIGLNRLKYVKKLVTAGAIVNQVISVIDTYEGGSDCYSYGGYHCFNYTEYTPLEFAVSQDSYEVAEFLISQGADVHGRIGNDGESADSPMGIAVSSNNLQMIKLLIKHGADIIIRDENGLTPLMKAALVNSNSASRRFLLSHPFIEINSLTDDKSFCLHFPDIWDDTGDPASSLEDLLDAGCDINIVNSRGELPIDTYKDKRRCREVMKKHIVKLMAADFYVCDRNKAEAVSESELENFRVECDGEVEVMKNTYGIMAKFSLFDILHISYHKLALRIKDGDEDKFDDKMAAKFPLYAGMIKYRLEVFFFTSSNPWLIV</sequence>
<dbReference type="Pfam" id="PF12796">
    <property type="entry name" value="Ank_2"/>
    <property type="match status" value="2"/>
</dbReference>
<evidence type="ECO:0000256" key="2">
    <source>
        <dbReference type="ARBA" id="ARBA00023043"/>
    </source>
</evidence>
<name>A0A8J2H8E5_COTCN</name>
<dbReference type="PROSITE" id="PS50088">
    <property type="entry name" value="ANK_REPEAT"/>
    <property type="match status" value="2"/>
</dbReference>
<reference evidence="4" key="1">
    <citation type="submission" date="2021-04" db="EMBL/GenBank/DDBJ databases">
        <authorList>
            <person name="Chebbi M.A.C M."/>
        </authorList>
    </citation>
    <scope>NUCLEOTIDE SEQUENCE</scope>
</reference>
<keyword evidence="1" id="KW-0677">Repeat</keyword>
<dbReference type="EMBL" id="CAJNRD030001118">
    <property type="protein sequence ID" value="CAG5081899.1"/>
    <property type="molecule type" value="Genomic_DNA"/>
</dbReference>
<keyword evidence="2 3" id="KW-0040">ANK repeat</keyword>
<comment type="caution">
    <text evidence="4">The sequence shown here is derived from an EMBL/GenBank/DDBJ whole genome shotgun (WGS) entry which is preliminary data.</text>
</comment>
<evidence type="ECO:0000256" key="1">
    <source>
        <dbReference type="ARBA" id="ARBA00022737"/>
    </source>
</evidence>